<evidence type="ECO:0000313" key="1">
    <source>
        <dbReference type="EMBL" id="KKL70171.1"/>
    </source>
</evidence>
<gene>
    <name evidence="1" type="ORF">LCGC14_2107590</name>
</gene>
<reference evidence="1" key="1">
    <citation type="journal article" date="2015" name="Nature">
        <title>Complex archaea that bridge the gap between prokaryotes and eukaryotes.</title>
        <authorList>
            <person name="Spang A."/>
            <person name="Saw J.H."/>
            <person name="Jorgensen S.L."/>
            <person name="Zaremba-Niedzwiedzka K."/>
            <person name="Martijn J."/>
            <person name="Lind A.E."/>
            <person name="van Eijk R."/>
            <person name="Schleper C."/>
            <person name="Guy L."/>
            <person name="Ettema T.J."/>
        </authorList>
    </citation>
    <scope>NUCLEOTIDE SEQUENCE</scope>
</reference>
<name>A0A0F9EV95_9ZZZZ</name>
<comment type="caution">
    <text evidence="1">The sequence shown here is derived from an EMBL/GenBank/DDBJ whole genome shotgun (WGS) entry which is preliminary data.</text>
</comment>
<protein>
    <submittedName>
        <fullName evidence="1">Uncharacterized protein</fullName>
    </submittedName>
</protein>
<sequence length="136" mass="16064">MVDKLDPRFADTVFVVEANSFERLTLWSMHSHQGSIESMHVPYKRYKWEQDSLGCMIEVGHINNEPVRIDFFWNIIDGHRVAFYGRRTWLIDLYMVKAWLEAHCNPIWDGSRRAHCNAMNFHHCLNAIDDSNGVRQ</sequence>
<accession>A0A0F9EV95</accession>
<proteinExistence type="predicted"/>
<dbReference type="AlphaFoldDB" id="A0A0F9EV95"/>
<dbReference type="EMBL" id="LAZR01025977">
    <property type="protein sequence ID" value="KKL70171.1"/>
    <property type="molecule type" value="Genomic_DNA"/>
</dbReference>
<organism evidence="1">
    <name type="scientific">marine sediment metagenome</name>
    <dbReference type="NCBI Taxonomy" id="412755"/>
    <lineage>
        <taxon>unclassified sequences</taxon>
        <taxon>metagenomes</taxon>
        <taxon>ecological metagenomes</taxon>
    </lineage>
</organism>